<gene>
    <name evidence="2" type="ORF">FOZ62_005862</name>
</gene>
<evidence type="ECO:0000313" key="3">
    <source>
        <dbReference type="Proteomes" id="UP000574390"/>
    </source>
</evidence>
<feature type="region of interest" description="Disordered" evidence="1">
    <location>
        <begin position="1"/>
        <end position="138"/>
    </location>
</feature>
<feature type="region of interest" description="Disordered" evidence="1">
    <location>
        <begin position="226"/>
        <end position="274"/>
    </location>
</feature>
<comment type="caution">
    <text evidence="2">The sequence shown here is derived from an EMBL/GenBank/DDBJ whole genome shotgun (WGS) entry which is preliminary data.</text>
</comment>
<sequence>EEAVPTRATSGQPAANAGVRSLTGMPSETIPEVPTLIMPTPAATALDLDDSHADPEMTTPSHRRLPDEEDEKGHPVSSRRLHRQQQQQQQQYTNQQQSSPAPSTMTTDVWQRGSQGAAGNGKGRKSNETIPLVRHPAPFDPHQFVAERVMLQPRESLHAIAEGTQESLPPLPLARMKQGTGSGWPGVAHISHAYSTHHHPTVHSSSTLGSGRSSYSYGHASNPMGATSGSAVFKNSNKRGGKGVGKNGNGHRRGNHAKSSMMASTSYGGKGGFRRQSQNLASLVGGPSGSVAGAGTSRSHLLLLA</sequence>
<evidence type="ECO:0000313" key="2">
    <source>
        <dbReference type="EMBL" id="KAF4724513.1"/>
    </source>
</evidence>
<feature type="compositionally biased region" description="Low complexity" evidence="1">
    <location>
        <begin position="84"/>
        <end position="97"/>
    </location>
</feature>
<feature type="compositionally biased region" description="Polar residues" evidence="1">
    <location>
        <begin position="257"/>
        <end position="267"/>
    </location>
</feature>
<dbReference type="AlphaFoldDB" id="A0A7J6RVK7"/>
<accession>A0A7J6RVK7</accession>
<feature type="compositionally biased region" description="Polar residues" evidence="1">
    <location>
        <begin position="98"/>
        <end position="114"/>
    </location>
</feature>
<dbReference type="EMBL" id="JABANM010019417">
    <property type="protein sequence ID" value="KAF4724513.1"/>
    <property type="molecule type" value="Genomic_DNA"/>
</dbReference>
<feature type="non-terminal residue" evidence="2">
    <location>
        <position position="305"/>
    </location>
</feature>
<evidence type="ECO:0000256" key="1">
    <source>
        <dbReference type="SAM" id="MobiDB-lite"/>
    </source>
</evidence>
<protein>
    <submittedName>
        <fullName evidence="2">Uncharacterized protein</fullName>
    </submittedName>
</protein>
<proteinExistence type="predicted"/>
<reference evidence="2 3" key="1">
    <citation type="submission" date="2020-04" db="EMBL/GenBank/DDBJ databases">
        <title>Perkinsus olseni comparative genomics.</title>
        <authorList>
            <person name="Bogema D.R."/>
        </authorList>
    </citation>
    <scope>NUCLEOTIDE SEQUENCE [LARGE SCALE GENOMIC DNA]</scope>
    <source>
        <strain evidence="2">ATCC PRA-205</strain>
    </source>
</reference>
<name>A0A7J6RVK7_PEROL</name>
<dbReference type="Proteomes" id="UP000574390">
    <property type="component" value="Unassembled WGS sequence"/>
</dbReference>
<organism evidence="2 3">
    <name type="scientific">Perkinsus olseni</name>
    <name type="common">Perkinsus atlanticus</name>
    <dbReference type="NCBI Taxonomy" id="32597"/>
    <lineage>
        <taxon>Eukaryota</taxon>
        <taxon>Sar</taxon>
        <taxon>Alveolata</taxon>
        <taxon>Perkinsozoa</taxon>
        <taxon>Perkinsea</taxon>
        <taxon>Perkinsida</taxon>
        <taxon>Perkinsidae</taxon>
        <taxon>Perkinsus</taxon>
    </lineage>
</organism>